<feature type="non-terminal residue" evidence="15">
    <location>
        <position position="1"/>
    </location>
</feature>
<keyword evidence="9" id="KW-0564">Palmitate</keyword>
<dbReference type="GO" id="GO:0007166">
    <property type="term" value="P:cell surface receptor signaling pathway"/>
    <property type="evidence" value="ECO:0007669"/>
    <property type="project" value="TreeGrafter"/>
</dbReference>
<keyword evidence="11" id="KW-0325">Glycoprotein</keyword>
<dbReference type="SUPFAM" id="SSF48726">
    <property type="entry name" value="Immunoglobulin"/>
    <property type="match status" value="1"/>
</dbReference>
<organism evidence="15 16">
    <name type="scientific">Geococcyx californianus</name>
    <name type="common">Greater roadrunner</name>
    <name type="synonym">Saurothera californiana</name>
    <dbReference type="NCBI Taxonomy" id="8947"/>
    <lineage>
        <taxon>Eukaryota</taxon>
        <taxon>Metazoa</taxon>
        <taxon>Chordata</taxon>
        <taxon>Craniata</taxon>
        <taxon>Vertebrata</taxon>
        <taxon>Euteleostomi</taxon>
        <taxon>Archelosauria</taxon>
        <taxon>Archosauria</taxon>
        <taxon>Dinosauria</taxon>
        <taxon>Saurischia</taxon>
        <taxon>Theropoda</taxon>
        <taxon>Coelurosauria</taxon>
        <taxon>Aves</taxon>
        <taxon>Neognathae</taxon>
        <taxon>Neoaves</taxon>
        <taxon>Otidimorphae</taxon>
        <taxon>Cuculiformes</taxon>
        <taxon>Neomorphidae</taxon>
        <taxon>Geococcyx</taxon>
    </lineage>
</organism>
<name>A0A7K4JEY6_GEOCA</name>
<keyword evidence="4 14" id="KW-0732">Signal</keyword>
<evidence type="ECO:0000256" key="6">
    <source>
        <dbReference type="ARBA" id="ARBA00022989"/>
    </source>
</evidence>
<feature type="chain" id="PRO_5029673835" evidence="14">
    <location>
        <begin position="23"/>
        <end position="138"/>
    </location>
</feature>
<dbReference type="GO" id="GO:0002456">
    <property type="term" value="P:T cell mediated immunity"/>
    <property type="evidence" value="ECO:0007669"/>
    <property type="project" value="TreeGrafter"/>
</dbReference>
<evidence type="ECO:0000256" key="14">
    <source>
        <dbReference type="SAM" id="SignalP"/>
    </source>
</evidence>
<evidence type="ECO:0000256" key="11">
    <source>
        <dbReference type="ARBA" id="ARBA00023180"/>
    </source>
</evidence>
<dbReference type="Gene3D" id="2.60.40.10">
    <property type="entry name" value="Immunoglobulins"/>
    <property type="match status" value="1"/>
</dbReference>
<keyword evidence="5" id="KW-0391">Immunity</keyword>
<dbReference type="Proteomes" id="UP000531151">
    <property type="component" value="Unassembled WGS sequence"/>
</dbReference>
<keyword evidence="12" id="KW-0449">Lipoprotein</keyword>
<evidence type="ECO:0000256" key="5">
    <source>
        <dbReference type="ARBA" id="ARBA00022859"/>
    </source>
</evidence>
<dbReference type="AlphaFoldDB" id="A0A7K4JEY6"/>
<feature type="signal peptide" evidence="14">
    <location>
        <begin position="1"/>
        <end position="22"/>
    </location>
</feature>
<keyword evidence="3" id="KW-0812">Transmembrane</keyword>
<evidence type="ECO:0000256" key="8">
    <source>
        <dbReference type="ARBA" id="ARBA00023136"/>
    </source>
</evidence>
<sequence>MARSPALLLLLTLSLCKYGKRGQSYQMTVRFRDRSITHPRLRHWLELECESTKEDNGVFWVHLDKSGTLHFIVFISSLSRTTFQGNKKTSPHFEATKDRRFYRLVVKSFMLQNEGYYFCLMNSNQMLYFSPGQPAFFP</sequence>
<reference evidence="15 16" key="1">
    <citation type="submission" date="2019-09" db="EMBL/GenBank/DDBJ databases">
        <title>Bird 10,000 Genomes (B10K) Project - Family phase.</title>
        <authorList>
            <person name="Zhang G."/>
        </authorList>
    </citation>
    <scope>NUCLEOTIDE SEQUENCE [LARGE SCALE GENOMIC DNA]</scope>
    <source>
        <strain evidence="15">B10K-CU-031-07</strain>
        <tissue evidence="15">Muscle</tissue>
    </source>
</reference>
<keyword evidence="8" id="KW-0472">Membrane</keyword>
<evidence type="ECO:0000313" key="16">
    <source>
        <dbReference type="Proteomes" id="UP000531151"/>
    </source>
</evidence>
<evidence type="ECO:0000313" key="15">
    <source>
        <dbReference type="EMBL" id="NWH63874.1"/>
    </source>
</evidence>
<dbReference type="GO" id="GO:0009897">
    <property type="term" value="C:external side of plasma membrane"/>
    <property type="evidence" value="ECO:0007669"/>
    <property type="project" value="TreeGrafter"/>
</dbReference>
<evidence type="ECO:0000256" key="3">
    <source>
        <dbReference type="ARBA" id="ARBA00022692"/>
    </source>
</evidence>
<evidence type="ECO:0000256" key="2">
    <source>
        <dbReference type="ARBA" id="ARBA00022475"/>
    </source>
</evidence>
<dbReference type="InterPro" id="IPR013783">
    <property type="entry name" value="Ig-like_fold"/>
</dbReference>
<evidence type="ECO:0000256" key="4">
    <source>
        <dbReference type="ARBA" id="ARBA00022729"/>
    </source>
</evidence>
<keyword evidence="2" id="KW-1003">Cell membrane</keyword>
<keyword evidence="10" id="KW-1015">Disulfide bond</keyword>
<dbReference type="GO" id="GO:0045065">
    <property type="term" value="P:cytotoxic T cell differentiation"/>
    <property type="evidence" value="ECO:0007669"/>
    <property type="project" value="TreeGrafter"/>
</dbReference>
<dbReference type="InterPro" id="IPR036179">
    <property type="entry name" value="Ig-like_dom_sf"/>
</dbReference>
<dbReference type="InterPro" id="IPR015468">
    <property type="entry name" value="CD8_asu"/>
</dbReference>
<protein>
    <submittedName>
        <fullName evidence="15">CD8A protein</fullName>
    </submittedName>
</protein>
<evidence type="ECO:0000256" key="13">
    <source>
        <dbReference type="ARBA" id="ARBA00023319"/>
    </source>
</evidence>
<dbReference type="FunFam" id="2.60.40.10:FF:001514">
    <property type="entry name" value="CD8 alpha chain"/>
    <property type="match status" value="1"/>
</dbReference>
<evidence type="ECO:0000256" key="12">
    <source>
        <dbReference type="ARBA" id="ARBA00023288"/>
    </source>
</evidence>
<keyword evidence="6" id="KW-1133">Transmembrane helix</keyword>
<proteinExistence type="predicted"/>
<evidence type="ECO:0000256" key="10">
    <source>
        <dbReference type="ARBA" id="ARBA00023157"/>
    </source>
</evidence>
<comment type="caution">
    <text evidence="15">The sequence shown here is derived from an EMBL/GenBank/DDBJ whole genome shotgun (WGS) entry which is preliminary data.</text>
</comment>
<evidence type="ECO:0000256" key="9">
    <source>
        <dbReference type="ARBA" id="ARBA00023139"/>
    </source>
</evidence>
<keyword evidence="13" id="KW-0393">Immunoglobulin domain</keyword>
<evidence type="ECO:0000256" key="7">
    <source>
        <dbReference type="ARBA" id="ARBA00023130"/>
    </source>
</evidence>
<feature type="non-terminal residue" evidence="15">
    <location>
        <position position="138"/>
    </location>
</feature>
<keyword evidence="7" id="KW-1064">Adaptive immunity</keyword>
<keyword evidence="16" id="KW-1185">Reference proteome</keyword>
<dbReference type="EMBL" id="VWPV01023273">
    <property type="protein sequence ID" value="NWH63874.1"/>
    <property type="molecule type" value="Genomic_DNA"/>
</dbReference>
<accession>A0A7K4JEY6</accession>
<dbReference type="PANTHER" id="PTHR10441">
    <property type="entry name" value="CD8 ALPHA CHAIN"/>
    <property type="match status" value="1"/>
</dbReference>
<evidence type="ECO:0000256" key="1">
    <source>
        <dbReference type="ARBA" id="ARBA00004251"/>
    </source>
</evidence>
<dbReference type="OrthoDB" id="9906515at2759"/>
<comment type="subcellular location">
    <subcellularLocation>
        <location evidence="1">Cell membrane</location>
        <topology evidence="1">Single-pass type I membrane protein</topology>
    </subcellularLocation>
</comment>
<dbReference type="PANTHER" id="PTHR10441:SF2">
    <property type="entry name" value="T-CELL SURFACE GLYCOPROTEIN CD8 ALPHA CHAIN"/>
    <property type="match status" value="1"/>
</dbReference>
<gene>
    <name evidence="15" type="primary">Cd8a</name>
    <name evidence="15" type="ORF">GEOCAL_R08219</name>
</gene>